<dbReference type="EMBL" id="JAPDRN010000065">
    <property type="protein sequence ID" value="KAJ9630063.1"/>
    <property type="molecule type" value="Genomic_DNA"/>
</dbReference>
<evidence type="ECO:0000259" key="8">
    <source>
        <dbReference type="Pfam" id="PF04082"/>
    </source>
</evidence>
<dbReference type="InterPro" id="IPR051615">
    <property type="entry name" value="Transcr_Regulatory_Elem"/>
</dbReference>
<keyword evidence="6" id="KW-0539">Nucleus</keyword>
<evidence type="ECO:0000256" key="2">
    <source>
        <dbReference type="ARBA" id="ARBA00022833"/>
    </source>
</evidence>
<evidence type="ECO:0000256" key="4">
    <source>
        <dbReference type="ARBA" id="ARBA00023125"/>
    </source>
</evidence>
<dbReference type="Pfam" id="PF04082">
    <property type="entry name" value="Fungal_trans"/>
    <property type="match status" value="1"/>
</dbReference>
<organism evidence="9 10">
    <name type="scientific">Knufia peltigerae</name>
    <dbReference type="NCBI Taxonomy" id="1002370"/>
    <lineage>
        <taxon>Eukaryota</taxon>
        <taxon>Fungi</taxon>
        <taxon>Dikarya</taxon>
        <taxon>Ascomycota</taxon>
        <taxon>Pezizomycotina</taxon>
        <taxon>Eurotiomycetes</taxon>
        <taxon>Chaetothyriomycetidae</taxon>
        <taxon>Chaetothyriales</taxon>
        <taxon>Trichomeriaceae</taxon>
        <taxon>Knufia</taxon>
    </lineage>
</organism>
<dbReference type="Proteomes" id="UP001172681">
    <property type="component" value="Unassembled WGS sequence"/>
</dbReference>
<sequence length="600" mass="66668">MPKQQKTLKGLACLSCRPRKIKVGLFELLALLRVTSEIVRFSKEYIVDLETQVRDFKAILADLQSQLEAQQASLSRKSCCEHNIVSSQDQPHPKPRGSHDIAPSNNFESFKYADKDPIANTIDLGNKDGPELADSTASSSSGESIITRLCGTRNRLNSSIDNGQSRYFGPTSSLHLTENVASILSYCENVSRTGSDFEKEIPQAMQRYLLGLYWKYQHNVMRIIHKEAFLAGLEAAQGPYYSHCLLLCILVSGARISANPEIRALSIPSVDEEHTETPALLKLAQEALDKELLNPSITTIQSLMLLSVLDCIQSDDMKGWLKSEILDIAGQISERLNTNTCSQEQIDFYMNALQIWDANVDGTLIPSATSPPAVYQLRIQYCALFILLNRHNAGLGNCVENSTSEMLKSRQSCVEHALQISRLIQEYTAHHQAYTMIGSALYHITLAATTLIAEIAEKQKNNVAAELAALTTCLSIMKQMESTEIVALHVRKIVQSIMRVCDLQRFPMDMAQPMSYSSQKIADESLDETCQSDETMADTSFLGRADDNDQSASLQNDTFFSNSVFQFPFEDALMDPYLASDFFEENPAVMVDGHGGQGLE</sequence>
<keyword evidence="2" id="KW-0862">Zinc</keyword>
<feature type="domain" description="Xylanolytic transcriptional activator regulatory" evidence="8">
    <location>
        <begin position="210"/>
        <end position="485"/>
    </location>
</feature>
<evidence type="ECO:0000256" key="5">
    <source>
        <dbReference type="ARBA" id="ARBA00023163"/>
    </source>
</evidence>
<evidence type="ECO:0000256" key="7">
    <source>
        <dbReference type="SAM" id="Coils"/>
    </source>
</evidence>
<evidence type="ECO:0000256" key="6">
    <source>
        <dbReference type="ARBA" id="ARBA00023242"/>
    </source>
</evidence>
<dbReference type="GO" id="GO:0008270">
    <property type="term" value="F:zinc ion binding"/>
    <property type="evidence" value="ECO:0007669"/>
    <property type="project" value="InterPro"/>
</dbReference>
<keyword evidence="3" id="KW-0805">Transcription regulation</keyword>
<feature type="coiled-coil region" evidence="7">
    <location>
        <begin position="46"/>
        <end position="73"/>
    </location>
</feature>
<keyword evidence="4" id="KW-0238">DNA-binding</keyword>
<reference evidence="9" key="1">
    <citation type="submission" date="2022-10" db="EMBL/GenBank/DDBJ databases">
        <title>Culturing micro-colonial fungi from biological soil crusts in the Mojave desert and describing Neophaeococcomyces mojavensis, and introducing the new genera and species Taxawa tesnikishii.</title>
        <authorList>
            <person name="Kurbessoian T."/>
            <person name="Stajich J.E."/>
        </authorList>
    </citation>
    <scope>NUCLEOTIDE SEQUENCE</scope>
    <source>
        <strain evidence="9">TK_35</strain>
    </source>
</reference>
<evidence type="ECO:0000313" key="9">
    <source>
        <dbReference type="EMBL" id="KAJ9630063.1"/>
    </source>
</evidence>
<name>A0AA39CVS2_9EURO</name>
<accession>A0AA39CVS2</accession>
<dbReference type="GO" id="GO:0006351">
    <property type="term" value="P:DNA-templated transcription"/>
    <property type="evidence" value="ECO:0007669"/>
    <property type="project" value="InterPro"/>
</dbReference>
<dbReference type="CDD" id="cd12148">
    <property type="entry name" value="fungal_TF_MHR"/>
    <property type="match status" value="1"/>
</dbReference>
<keyword evidence="7" id="KW-0175">Coiled coil</keyword>
<evidence type="ECO:0000313" key="10">
    <source>
        <dbReference type="Proteomes" id="UP001172681"/>
    </source>
</evidence>
<dbReference type="InterPro" id="IPR007219">
    <property type="entry name" value="XnlR_reg_dom"/>
</dbReference>
<dbReference type="PANTHER" id="PTHR31313:SF81">
    <property type="entry name" value="TY1 ENHANCER ACTIVATOR"/>
    <property type="match status" value="1"/>
</dbReference>
<comment type="caution">
    <text evidence="9">The sequence shown here is derived from an EMBL/GenBank/DDBJ whole genome shotgun (WGS) entry which is preliminary data.</text>
</comment>
<keyword evidence="1" id="KW-0479">Metal-binding</keyword>
<keyword evidence="10" id="KW-1185">Reference proteome</keyword>
<keyword evidence="5" id="KW-0804">Transcription</keyword>
<dbReference type="PANTHER" id="PTHR31313">
    <property type="entry name" value="TY1 ENHANCER ACTIVATOR"/>
    <property type="match status" value="1"/>
</dbReference>
<protein>
    <recommendedName>
        <fullName evidence="8">Xylanolytic transcriptional activator regulatory domain-containing protein</fullName>
    </recommendedName>
</protein>
<evidence type="ECO:0000256" key="3">
    <source>
        <dbReference type="ARBA" id="ARBA00023015"/>
    </source>
</evidence>
<proteinExistence type="predicted"/>
<dbReference type="AlphaFoldDB" id="A0AA39CVS2"/>
<evidence type="ECO:0000256" key="1">
    <source>
        <dbReference type="ARBA" id="ARBA00022723"/>
    </source>
</evidence>
<gene>
    <name evidence="9" type="ORF">H2204_008718</name>
</gene>
<dbReference type="GO" id="GO:0003677">
    <property type="term" value="F:DNA binding"/>
    <property type="evidence" value="ECO:0007669"/>
    <property type="project" value="UniProtKB-KW"/>
</dbReference>